<dbReference type="PANTHER" id="PTHR12306">
    <property type="entry name" value="CELL DEATH ACTIVATOR CIDE"/>
    <property type="match status" value="1"/>
</dbReference>
<evidence type="ECO:0000256" key="2">
    <source>
        <dbReference type="PROSITE-ProRule" id="PRU00447"/>
    </source>
</evidence>
<organism evidence="6">
    <name type="scientific">Drosophila sechellia</name>
    <name type="common">Fruit fly</name>
    <dbReference type="NCBI Taxonomy" id="7238"/>
    <lineage>
        <taxon>Eukaryota</taxon>
        <taxon>Metazoa</taxon>
        <taxon>Ecdysozoa</taxon>
        <taxon>Arthropoda</taxon>
        <taxon>Hexapoda</taxon>
        <taxon>Insecta</taxon>
        <taxon>Pterygota</taxon>
        <taxon>Neoptera</taxon>
        <taxon>Endopterygota</taxon>
        <taxon>Diptera</taxon>
        <taxon>Brachycera</taxon>
        <taxon>Muscomorpha</taxon>
        <taxon>Ephydroidea</taxon>
        <taxon>Drosophilidae</taxon>
        <taxon>Drosophila</taxon>
        <taxon>Sophophora</taxon>
    </lineage>
</organism>
<feature type="region of interest" description="Disordered" evidence="3">
    <location>
        <begin position="96"/>
        <end position="124"/>
    </location>
</feature>
<feature type="domain" description="CIDE-N" evidence="4">
    <location>
        <begin position="10"/>
        <end position="87"/>
    </location>
</feature>
<evidence type="ECO:0000256" key="1">
    <source>
        <dbReference type="ARBA" id="ARBA00022703"/>
    </source>
</evidence>
<dbReference type="Gene3D" id="3.10.20.10">
    <property type="match status" value="1"/>
</dbReference>
<evidence type="ECO:0000313" key="6">
    <source>
        <dbReference type="Proteomes" id="UP000001292"/>
    </source>
</evidence>
<accession>B4HNX1</accession>
<dbReference type="AlphaFoldDB" id="B4HNX1"/>
<dbReference type="SMART" id="SM00266">
    <property type="entry name" value="CAD"/>
    <property type="match status" value="1"/>
</dbReference>
<dbReference type="HOGENOM" id="CLU_073942_0_0_1"/>
<dbReference type="GO" id="GO:0140311">
    <property type="term" value="F:protein sequestering activity"/>
    <property type="evidence" value="ECO:0007669"/>
    <property type="project" value="EnsemblMetazoa"/>
</dbReference>
<keyword evidence="1 2" id="KW-0053">Apoptosis</keyword>
<dbReference type="OMA" id="MPNATEI"/>
<feature type="compositionally biased region" description="Gly residues" evidence="3">
    <location>
        <begin position="102"/>
        <end position="115"/>
    </location>
</feature>
<dbReference type="SUPFAM" id="SSF54277">
    <property type="entry name" value="CAD &amp; PB1 domains"/>
    <property type="match status" value="1"/>
</dbReference>
<name>B4HNX1_DROSE</name>
<dbReference type="PROSITE" id="PS51135">
    <property type="entry name" value="CIDE_N"/>
    <property type="match status" value="1"/>
</dbReference>
<dbReference type="PANTHER" id="PTHR12306:SF15">
    <property type="entry name" value="DNAATION FACTOR-RELATED PROTEIN 1, ISOFORM B-RELATED"/>
    <property type="match status" value="1"/>
</dbReference>
<reference evidence="5 6" key="1">
    <citation type="journal article" date="2007" name="Nature">
        <title>Evolution of genes and genomes on the Drosophila phylogeny.</title>
        <authorList>
            <consortium name="Drosophila 12 Genomes Consortium"/>
            <person name="Clark A.G."/>
            <person name="Eisen M.B."/>
            <person name="Smith D.R."/>
            <person name="Bergman C.M."/>
            <person name="Oliver B."/>
            <person name="Markow T.A."/>
            <person name="Kaufman T.C."/>
            <person name="Kellis M."/>
            <person name="Gelbart W."/>
            <person name="Iyer V.N."/>
            <person name="Pollard D.A."/>
            <person name="Sackton T.B."/>
            <person name="Larracuente A.M."/>
            <person name="Singh N.D."/>
            <person name="Abad J.P."/>
            <person name="Abt D.N."/>
            <person name="Adryan B."/>
            <person name="Aguade M."/>
            <person name="Akashi H."/>
            <person name="Anderson W.W."/>
            <person name="Aquadro C.F."/>
            <person name="Ardell D.H."/>
            <person name="Arguello R."/>
            <person name="Artieri C.G."/>
            <person name="Barbash D.A."/>
            <person name="Barker D."/>
            <person name="Barsanti P."/>
            <person name="Batterham P."/>
            <person name="Batzoglou S."/>
            <person name="Begun D."/>
            <person name="Bhutkar A."/>
            <person name="Blanco E."/>
            <person name="Bosak S.A."/>
            <person name="Bradley R.K."/>
            <person name="Brand A.D."/>
            <person name="Brent M.R."/>
            <person name="Brooks A.N."/>
            <person name="Brown R.H."/>
            <person name="Butlin R.K."/>
            <person name="Caggese C."/>
            <person name="Calvi B.R."/>
            <person name="Bernardo de Carvalho A."/>
            <person name="Caspi A."/>
            <person name="Castrezana S."/>
            <person name="Celniker S.E."/>
            <person name="Chang J.L."/>
            <person name="Chapple C."/>
            <person name="Chatterji S."/>
            <person name="Chinwalla A."/>
            <person name="Civetta A."/>
            <person name="Clifton S.W."/>
            <person name="Comeron J.M."/>
            <person name="Costello J.C."/>
            <person name="Coyne J.A."/>
            <person name="Daub J."/>
            <person name="David R.G."/>
            <person name="Delcher A.L."/>
            <person name="Delehaunty K."/>
            <person name="Do C.B."/>
            <person name="Ebling H."/>
            <person name="Edwards K."/>
            <person name="Eickbush T."/>
            <person name="Evans J.D."/>
            <person name="Filipski A."/>
            <person name="Findeiss S."/>
            <person name="Freyhult E."/>
            <person name="Fulton L."/>
            <person name="Fulton R."/>
            <person name="Garcia A.C."/>
            <person name="Gardiner A."/>
            <person name="Garfield D.A."/>
            <person name="Garvin B.E."/>
            <person name="Gibson G."/>
            <person name="Gilbert D."/>
            <person name="Gnerre S."/>
            <person name="Godfrey J."/>
            <person name="Good R."/>
            <person name="Gotea V."/>
            <person name="Gravely B."/>
            <person name="Greenberg A.J."/>
            <person name="Griffiths-Jones S."/>
            <person name="Gross S."/>
            <person name="Guigo R."/>
            <person name="Gustafson E.A."/>
            <person name="Haerty W."/>
            <person name="Hahn M.W."/>
            <person name="Halligan D.L."/>
            <person name="Halpern A.L."/>
            <person name="Halter G.M."/>
            <person name="Han M.V."/>
            <person name="Heger A."/>
            <person name="Hillier L."/>
            <person name="Hinrichs A.S."/>
            <person name="Holmes I."/>
            <person name="Hoskins R.A."/>
            <person name="Hubisz M.J."/>
            <person name="Hultmark D."/>
            <person name="Huntley M.A."/>
            <person name="Jaffe D.B."/>
            <person name="Jagadeeshan S."/>
            <person name="Jeck W.R."/>
            <person name="Johnson J."/>
            <person name="Jones C.D."/>
            <person name="Jordan W.C."/>
            <person name="Karpen G.H."/>
            <person name="Kataoka E."/>
            <person name="Keightley P.D."/>
            <person name="Kheradpour P."/>
            <person name="Kirkness E.F."/>
            <person name="Koerich L.B."/>
            <person name="Kristiansen K."/>
            <person name="Kudrna D."/>
            <person name="Kulathinal R.J."/>
            <person name="Kumar S."/>
            <person name="Kwok R."/>
            <person name="Lander E."/>
            <person name="Langley C.H."/>
            <person name="Lapoint R."/>
            <person name="Lazzaro B.P."/>
            <person name="Lee S.J."/>
            <person name="Levesque L."/>
            <person name="Li R."/>
            <person name="Lin C.F."/>
            <person name="Lin M.F."/>
            <person name="Lindblad-Toh K."/>
            <person name="Llopart A."/>
            <person name="Long M."/>
            <person name="Low L."/>
            <person name="Lozovsky E."/>
            <person name="Lu J."/>
            <person name="Luo M."/>
            <person name="Machado C.A."/>
            <person name="Makalowski W."/>
            <person name="Marzo M."/>
            <person name="Matsuda M."/>
            <person name="Matzkin L."/>
            <person name="McAllister B."/>
            <person name="McBride C.S."/>
            <person name="McKernan B."/>
            <person name="McKernan K."/>
            <person name="Mendez-Lago M."/>
            <person name="Minx P."/>
            <person name="Mollenhauer M.U."/>
            <person name="Montooth K."/>
            <person name="Mount S.M."/>
            <person name="Mu X."/>
            <person name="Myers E."/>
            <person name="Negre B."/>
            <person name="Newfeld S."/>
            <person name="Nielsen R."/>
            <person name="Noor M.A."/>
            <person name="O'Grady P."/>
            <person name="Pachter L."/>
            <person name="Papaceit M."/>
            <person name="Parisi M.J."/>
            <person name="Parisi M."/>
            <person name="Parts L."/>
            <person name="Pedersen J.S."/>
            <person name="Pesole G."/>
            <person name="Phillippy A.M."/>
            <person name="Ponting C.P."/>
            <person name="Pop M."/>
            <person name="Porcelli D."/>
            <person name="Powell J.R."/>
            <person name="Prohaska S."/>
            <person name="Pruitt K."/>
            <person name="Puig M."/>
            <person name="Quesneville H."/>
            <person name="Ram K.R."/>
            <person name="Rand D."/>
            <person name="Rasmussen M.D."/>
            <person name="Reed L.K."/>
            <person name="Reenan R."/>
            <person name="Reily A."/>
            <person name="Remington K.A."/>
            <person name="Rieger T.T."/>
            <person name="Ritchie M.G."/>
            <person name="Robin C."/>
            <person name="Rogers Y.H."/>
            <person name="Rohde C."/>
            <person name="Rozas J."/>
            <person name="Rubenfield M.J."/>
            <person name="Ruiz A."/>
            <person name="Russo S."/>
            <person name="Salzberg S.L."/>
            <person name="Sanchez-Gracia A."/>
            <person name="Saranga D.J."/>
            <person name="Sato H."/>
            <person name="Schaeffer S.W."/>
            <person name="Schatz M.C."/>
            <person name="Schlenke T."/>
            <person name="Schwartz R."/>
            <person name="Segarra C."/>
            <person name="Singh R.S."/>
            <person name="Sirot L."/>
            <person name="Sirota M."/>
            <person name="Sisneros N.B."/>
            <person name="Smith C.D."/>
            <person name="Smith T.F."/>
            <person name="Spieth J."/>
            <person name="Stage D.E."/>
            <person name="Stark A."/>
            <person name="Stephan W."/>
            <person name="Strausberg R.L."/>
            <person name="Strempel S."/>
            <person name="Sturgill D."/>
            <person name="Sutton G."/>
            <person name="Sutton G.G."/>
            <person name="Tao W."/>
            <person name="Teichmann S."/>
            <person name="Tobari Y.N."/>
            <person name="Tomimura Y."/>
            <person name="Tsolas J.M."/>
            <person name="Valente V.L."/>
            <person name="Venter E."/>
            <person name="Venter J.C."/>
            <person name="Vicario S."/>
            <person name="Vieira F.G."/>
            <person name="Vilella A.J."/>
            <person name="Villasante A."/>
            <person name="Walenz B."/>
            <person name="Wang J."/>
            <person name="Wasserman M."/>
            <person name="Watts T."/>
            <person name="Wilson D."/>
            <person name="Wilson R.K."/>
            <person name="Wing R.A."/>
            <person name="Wolfner M.F."/>
            <person name="Wong A."/>
            <person name="Wong G.K."/>
            <person name="Wu C.I."/>
            <person name="Wu G."/>
            <person name="Yamamoto D."/>
            <person name="Yang H.P."/>
            <person name="Yang S.P."/>
            <person name="Yorke J.A."/>
            <person name="Yoshida K."/>
            <person name="Zdobnov E."/>
            <person name="Zhang P."/>
            <person name="Zhang Y."/>
            <person name="Zimin A.V."/>
            <person name="Baldwin J."/>
            <person name="Abdouelleil A."/>
            <person name="Abdulkadir J."/>
            <person name="Abebe A."/>
            <person name="Abera B."/>
            <person name="Abreu J."/>
            <person name="Acer S.C."/>
            <person name="Aftuck L."/>
            <person name="Alexander A."/>
            <person name="An P."/>
            <person name="Anderson E."/>
            <person name="Anderson S."/>
            <person name="Arachi H."/>
            <person name="Azer M."/>
            <person name="Bachantsang P."/>
            <person name="Barry A."/>
            <person name="Bayul T."/>
            <person name="Berlin A."/>
            <person name="Bessette D."/>
            <person name="Bloom T."/>
            <person name="Blye J."/>
            <person name="Boguslavskiy L."/>
            <person name="Bonnet C."/>
            <person name="Boukhgalter B."/>
            <person name="Bourzgui I."/>
            <person name="Brown A."/>
            <person name="Cahill P."/>
            <person name="Channer S."/>
            <person name="Cheshatsang Y."/>
            <person name="Chuda L."/>
            <person name="Citroen M."/>
            <person name="Collymore A."/>
            <person name="Cooke P."/>
            <person name="Costello M."/>
            <person name="D'Aco K."/>
            <person name="Daza R."/>
            <person name="De Haan G."/>
            <person name="DeGray S."/>
            <person name="DeMaso C."/>
            <person name="Dhargay N."/>
            <person name="Dooley K."/>
            <person name="Dooley E."/>
            <person name="Doricent M."/>
            <person name="Dorje P."/>
            <person name="Dorjee K."/>
            <person name="Dupes A."/>
            <person name="Elong R."/>
            <person name="Falk J."/>
            <person name="Farina A."/>
            <person name="Faro S."/>
            <person name="Ferguson D."/>
            <person name="Fisher S."/>
            <person name="Foley C.D."/>
            <person name="Franke A."/>
            <person name="Friedrich D."/>
            <person name="Gadbois L."/>
            <person name="Gearin G."/>
            <person name="Gearin C.R."/>
            <person name="Giannoukos G."/>
            <person name="Goode T."/>
            <person name="Graham J."/>
            <person name="Grandbois E."/>
            <person name="Grewal S."/>
            <person name="Gyaltsen K."/>
            <person name="Hafez N."/>
            <person name="Hagos B."/>
            <person name="Hall J."/>
            <person name="Henson C."/>
            <person name="Hollinger A."/>
            <person name="Honan T."/>
            <person name="Huard M.D."/>
            <person name="Hughes L."/>
            <person name="Hurhula B."/>
            <person name="Husby M.E."/>
            <person name="Kamat A."/>
            <person name="Kanga B."/>
            <person name="Kashin S."/>
            <person name="Khazanovich D."/>
            <person name="Kisner P."/>
            <person name="Lance K."/>
            <person name="Lara M."/>
            <person name="Lee W."/>
            <person name="Lennon N."/>
            <person name="Letendre F."/>
            <person name="LeVine R."/>
            <person name="Lipovsky A."/>
            <person name="Liu X."/>
            <person name="Liu J."/>
            <person name="Liu S."/>
            <person name="Lokyitsang T."/>
            <person name="Lokyitsang Y."/>
            <person name="Lubonja R."/>
            <person name="Lui A."/>
            <person name="MacDonald P."/>
            <person name="Magnisalis V."/>
            <person name="Maru K."/>
            <person name="Matthews C."/>
            <person name="McCusker W."/>
            <person name="McDonough S."/>
            <person name="Mehta T."/>
            <person name="Meldrim J."/>
            <person name="Meneus L."/>
            <person name="Mihai O."/>
            <person name="Mihalev A."/>
            <person name="Mihova T."/>
            <person name="Mittelman R."/>
            <person name="Mlenga V."/>
            <person name="Montmayeur A."/>
            <person name="Mulrain L."/>
            <person name="Navidi A."/>
            <person name="Naylor J."/>
            <person name="Negash T."/>
            <person name="Nguyen T."/>
            <person name="Nguyen N."/>
            <person name="Nicol R."/>
            <person name="Norbu C."/>
            <person name="Norbu N."/>
            <person name="Novod N."/>
            <person name="O'Neill B."/>
            <person name="Osman S."/>
            <person name="Markiewicz E."/>
            <person name="Oyono O.L."/>
            <person name="Patti C."/>
            <person name="Phunkhang P."/>
            <person name="Pierre F."/>
            <person name="Priest M."/>
            <person name="Raghuraman S."/>
            <person name="Rege F."/>
            <person name="Reyes R."/>
            <person name="Rise C."/>
            <person name="Rogov P."/>
            <person name="Ross K."/>
            <person name="Ryan E."/>
            <person name="Settipalli S."/>
            <person name="Shea T."/>
            <person name="Sherpa N."/>
            <person name="Shi L."/>
            <person name="Shih D."/>
            <person name="Sparrow T."/>
            <person name="Spaulding J."/>
            <person name="Stalker J."/>
            <person name="Stange-Thomann N."/>
            <person name="Stavropoulos S."/>
            <person name="Stone C."/>
            <person name="Strader C."/>
            <person name="Tesfaye S."/>
            <person name="Thomson T."/>
            <person name="Thoulutsang Y."/>
            <person name="Thoulutsang D."/>
            <person name="Topham K."/>
            <person name="Topping I."/>
            <person name="Tsamla T."/>
            <person name="Vassiliev H."/>
            <person name="Vo A."/>
            <person name="Wangchuk T."/>
            <person name="Wangdi T."/>
            <person name="Weiand M."/>
            <person name="Wilkinson J."/>
            <person name="Wilson A."/>
            <person name="Yadav S."/>
            <person name="Young G."/>
            <person name="Yu Q."/>
            <person name="Zembek L."/>
            <person name="Zhong D."/>
            <person name="Zimmer A."/>
            <person name="Zwirko Z."/>
            <person name="Jaffe D.B."/>
            <person name="Alvarez P."/>
            <person name="Brockman W."/>
            <person name="Butler J."/>
            <person name="Chin C."/>
            <person name="Gnerre S."/>
            <person name="Grabherr M."/>
            <person name="Kleber M."/>
            <person name="Mauceli E."/>
            <person name="MacCallum I."/>
        </authorList>
    </citation>
    <scope>NUCLEOTIDE SEQUENCE [LARGE SCALE GENOMIC DNA]</scope>
    <source>
        <strain evidence="6">Rob3c / Tucson 14021-0248.25</strain>
    </source>
</reference>
<sequence length="326" mass="35866">METAANSGDSKKPFKVKDVTRNIKKAVCASSLEEIRSKVAEKFEKCDNLPTIHLDSDGTEIDDEEYFRTLDENTELVAVFPGEHWIDPTHYVTITTPHGNEAGTGNGDLNGGGEGDTTDANNSESARIRQLVGQLQNNLCNVSVMNDADLDSLSNMDPNSLVDITGKEFMEQLKDAGRPLCAKRNAEDRLNLLKLLKAGAIFCSERYPEDAEAIDREIGRQLNEAESGQMSTTTTSNTRTIEVVQCDNQNTTITITFSPQQQQGADVAASLKELQGEMAHPLGSQCVRDCLAEKGSLVLDPLGECQQVEQQFDCTLYCMFDVEPRY</sequence>
<dbReference type="Pfam" id="PF02017">
    <property type="entry name" value="CIDE-N"/>
    <property type="match status" value="1"/>
</dbReference>
<dbReference type="GO" id="GO:0045476">
    <property type="term" value="P:nurse cell apoptotic process"/>
    <property type="evidence" value="ECO:0007669"/>
    <property type="project" value="EnsemblMetazoa"/>
</dbReference>
<dbReference type="InterPro" id="IPR003508">
    <property type="entry name" value="CIDE-N_dom"/>
</dbReference>
<gene>
    <name evidence="5" type="primary">Dsec\GM21329</name>
    <name evidence="5" type="ORF">Dsec_GM21329</name>
</gene>
<keyword evidence="6" id="KW-1185">Reference proteome</keyword>
<dbReference type="CDD" id="cd01615">
    <property type="entry name" value="CIDE_N"/>
    <property type="match status" value="1"/>
</dbReference>
<dbReference type="PhylomeDB" id="B4HNX1"/>
<proteinExistence type="predicted"/>
<dbReference type="FunFam" id="3.10.20.10:FF:000016">
    <property type="entry name" value="DNAation factor subunit alpha"/>
    <property type="match status" value="1"/>
</dbReference>
<dbReference type="EMBL" id="CH480816">
    <property type="protein sequence ID" value="EDW47486.1"/>
    <property type="molecule type" value="Genomic_DNA"/>
</dbReference>
<evidence type="ECO:0000313" key="5">
    <source>
        <dbReference type="EMBL" id="EDW47486.1"/>
    </source>
</evidence>
<evidence type="ECO:0000256" key="3">
    <source>
        <dbReference type="SAM" id="MobiDB-lite"/>
    </source>
</evidence>
<dbReference type="GO" id="GO:0043066">
    <property type="term" value="P:negative regulation of apoptotic process"/>
    <property type="evidence" value="ECO:0007669"/>
    <property type="project" value="EnsemblMetazoa"/>
</dbReference>
<evidence type="ECO:0000259" key="4">
    <source>
        <dbReference type="PROSITE" id="PS51135"/>
    </source>
</evidence>
<protein>
    <submittedName>
        <fullName evidence="5">GM21329</fullName>
    </submittedName>
</protein>
<dbReference type="Proteomes" id="UP000001292">
    <property type="component" value="Unassembled WGS sequence"/>
</dbReference>